<dbReference type="InterPro" id="IPR052184">
    <property type="entry name" value="SDR_enzymes"/>
</dbReference>
<dbReference type="PANTHER" id="PTHR45458:SF1">
    <property type="entry name" value="SHORT CHAIN DEHYDROGENASE"/>
    <property type="match status" value="1"/>
</dbReference>
<accession>A0A085WC63</accession>
<evidence type="ECO:0000313" key="2">
    <source>
        <dbReference type="Proteomes" id="UP000028725"/>
    </source>
</evidence>
<keyword evidence="2" id="KW-1185">Reference proteome</keyword>
<dbReference type="PANTHER" id="PTHR45458">
    <property type="entry name" value="SHORT-CHAIN DEHYDROGENASE/REDUCTASE SDR"/>
    <property type="match status" value="1"/>
</dbReference>
<name>A0A085WC63_9BACT</name>
<dbReference type="InterPro" id="IPR002347">
    <property type="entry name" value="SDR_fam"/>
</dbReference>
<dbReference type="GO" id="GO:0016616">
    <property type="term" value="F:oxidoreductase activity, acting on the CH-OH group of donors, NAD or NADP as acceptor"/>
    <property type="evidence" value="ECO:0007669"/>
    <property type="project" value="TreeGrafter"/>
</dbReference>
<reference evidence="1 2" key="1">
    <citation type="submission" date="2014-04" db="EMBL/GenBank/DDBJ databases">
        <title>Genome assembly of Hyalangium minutum DSM 14724.</title>
        <authorList>
            <person name="Sharma G."/>
            <person name="Subramanian S."/>
        </authorList>
    </citation>
    <scope>NUCLEOTIDE SEQUENCE [LARGE SCALE GENOMIC DNA]</scope>
    <source>
        <strain evidence="1 2">DSM 14724</strain>
    </source>
</reference>
<proteinExistence type="predicted"/>
<dbReference type="InterPro" id="IPR036291">
    <property type="entry name" value="NAD(P)-bd_dom_sf"/>
</dbReference>
<dbReference type="EMBL" id="JMCB01000012">
    <property type="protein sequence ID" value="KFE65276.1"/>
    <property type="molecule type" value="Genomic_DNA"/>
</dbReference>
<organism evidence="1 2">
    <name type="scientific">Hyalangium minutum</name>
    <dbReference type="NCBI Taxonomy" id="394096"/>
    <lineage>
        <taxon>Bacteria</taxon>
        <taxon>Pseudomonadati</taxon>
        <taxon>Myxococcota</taxon>
        <taxon>Myxococcia</taxon>
        <taxon>Myxococcales</taxon>
        <taxon>Cystobacterineae</taxon>
        <taxon>Archangiaceae</taxon>
        <taxon>Hyalangium</taxon>
    </lineage>
</organism>
<dbReference type="Gene3D" id="3.40.50.720">
    <property type="entry name" value="NAD(P)-binding Rossmann-like Domain"/>
    <property type="match status" value="1"/>
</dbReference>
<dbReference type="Pfam" id="PF00106">
    <property type="entry name" value="adh_short"/>
    <property type="match status" value="1"/>
</dbReference>
<sequence length="173" mass="18718">MKAFASRVGEAPVDVLINNAGIGGKWHPLVDMDFEDMSQVMETNAVGPIRLSSALIPFVLKGNTRKIVHLTTHMASLADNTPAGVYGIAGGAYAYRMSKAALNAGMRTMAVDFREQGLITAVLSPGWVQTDMGGKMAPTRVEDSVQGMLRVIDELTLVNSGRFFDYQGKELPW</sequence>
<dbReference type="CDD" id="cd05325">
    <property type="entry name" value="carb_red_sniffer_like_SDR_c"/>
    <property type="match status" value="1"/>
</dbReference>
<comment type="caution">
    <text evidence="1">The sequence shown here is derived from an EMBL/GenBank/DDBJ whole genome shotgun (WGS) entry which is preliminary data.</text>
</comment>
<dbReference type="STRING" id="394096.DB31_1392"/>
<dbReference type="PRINTS" id="PR00081">
    <property type="entry name" value="GDHRDH"/>
</dbReference>
<dbReference type="SUPFAM" id="SSF51735">
    <property type="entry name" value="NAD(P)-binding Rossmann-fold domains"/>
    <property type="match status" value="1"/>
</dbReference>
<evidence type="ECO:0000313" key="1">
    <source>
        <dbReference type="EMBL" id="KFE65276.1"/>
    </source>
</evidence>
<dbReference type="Proteomes" id="UP000028725">
    <property type="component" value="Unassembled WGS sequence"/>
</dbReference>
<protein>
    <submittedName>
        <fullName evidence="1">Short-chain dehydrogenase/reductase (SDR) protein</fullName>
    </submittedName>
</protein>
<dbReference type="AlphaFoldDB" id="A0A085WC63"/>
<gene>
    <name evidence="1" type="ORF">DB31_1392</name>
</gene>